<accession>L1M486</accession>
<protein>
    <submittedName>
        <fullName evidence="1">Uncharacterized protein</fullName>
    </submittedName>
</protein>
<dbReference type="EMBL" id="AMWJ02000001">
    <property type="protein sequence ID" value="NNJ15585.1"/>
    <property type="molecule type" value="Genomic_DNA"/>
</dbReference>
<evidence type="ECO:0000313" key="2">
    <source>
        <dbReference type="Proteomes" id="UP000010448"/>
    </source>
</evidence>
<organism evidence="1 2">
    <name type="scientific">Pseudomonas bharatica CSV86</name>
    <dbReference type="NCBI Taxonomy" id="1005395"/>
    <lineage>
        <taxon>Bacteria</taxon>
        <taxon>Pseudomonadati</taxon>
        <taxon>Pseudomonadota</taxon>
        <taxon>Gammaproteobacteria</taxon>
        <taxon>Pseudomonadales</taxon>
        <taxon>Pseudomonadaceae</taxon>
        <taxon>Pseudomonas</taxon>
        <taxon>Pseudomonas bharatica</taxon>
    </lineage>
</organism>
<proteinExistence type="predicted"/>
<dbReference type="RefSeq" id="WP_009396954.1">
    <property type="nucleotide sequence ID" value="NZ_AMWJ02000001.1"/>
</dbReference>
<gene>
    <name evidence="1" type="ORF">CSV86_010215</name>
</gene>
<evidence type="ECO:0000313" key="1">
    <source>
        <dbReference type="EMBL" id="NNJ15585.1"/>
    </source>
</evidence>
<dbReference type="AlphaFoldDB" id="L1M486"/>
<dbReference type="Proteomes" id="UP000010448">
    <property type="component" value="Unassembled WGS sequence"/>
</dbReference>
<reference evidence="1 2" key="1">
    <citation type="journal article" date="2013" name="Genome Announc.">
        <title>Genome Sequence of Naphthalene-Degrading Soil Bacterium Pseudomonas putida CSV86.</title>
        <authorList>
            <person name="Phale P.S."/>
            <person name="Paliwal V."/>
            <person name="Raju S.C."/>
            <person name="Modak A."/>
            <person name="Purohit H.J."/>
        </authorList>
    </citation>
    <scope>NUCLEOTIDE SEQUENCE [LARGE SCALE GENOMIC DNA]</scope>
    <source>
        <strain evidence="1 2">CSV86</strain>
    </source>
</reference>
<sequence>MNSKFIPVLLIGVATLADASPRNWPVAQQIAIGSELQRQLENDPAVGFPSPALIAVTTSFDANGTRYTDRQTVEQGFLVQRRLNDPANIAVIIYHGMSAVTSSAKLQSISYSEKGHDATWPPAQVALKEMGELTDSAGNSFGSMASIRSCTRGDSKQASTYFAGLPGKLTRLDCTQAFVSDASSPVMRFTTYYSDYLDVQLTTGVTTLKNFEYRIEFRDTAGNTKSLVIPQSNSPLF</sequence>
<name>L1M486_9PSED</name>
<keyword evidence="2" id="KW-1185">Reference proteome</keyword>
<comment type="caution">
    <text evidence="1">The sequence shown here is derived from an EMBL/GenBank/DDBJ whole genome shotgun (WGS) entry which is preliminary data.</text>
</comment>